<dbReference type="PIRSF" id="PIRSF000126">
    <property type="entry name" value="11-beta-HSD1"/>
    <property type="match status" value="1"/>
</dbReference>
<dbReference type="PANTHER" id="PTHR44196">
    <property type="entry name" value="DEHYDROGENASE/REDUCTASE SDR FAMILY MEMBER 7B"/>
    <property type="match status" value="1"/>
</dbReference>
<reference evidence="5" key="1">
    <citation type="journal article" date="2019" name="Int. J. Syst. Evol. Microbiol.">
        <title>The Global Catalogue of Microorganisms (GCM) 10K type strain sequencing project: providing services to taxonomists for standard genome sequencing and annotation.</title>
        <authorList>
            <consortium name="The Broad Institute Genomics Platform"/>
            <consortium name="The Broad Institute Genome Sequencing Center for Infectious Disease"/>
            <person name="Wu L."/>
            <person name="Ma J."/>
        </authorList>
    </citation>
    <scope>NUCLEOTIDE SEQUENCE [LARGE SCALE GENOMIC DNA]</scope>
    <source>
        <strain evidence="5">JCM 14368</strain>
    </source>
</reference>
<comment type="similarity">
    <text evidence="1 3">Belongs to the short-chain dehydrogenases/reductases (SDR) family.</text>
</comment>
<dbReference type="PRINTS" id="PR00081">
    <property type="entry name" value="GDHRDH"/>
</dbReference>
<name>A0ABP3LGM8_9DEIO</name>
<dbReference type="SUPFAM" id="SSF51735">
    <property type="entry name" value="NAD(P)-binding Rossmann-fold domains"/>
    <property type="match status" value="1"/>
</dbReference>
<evidence type="ECO:0000313" key="4">
    <source>
        <dbReference type="EMBL" id="GAA0498330.1"/>
    </source>
</evidence>
<organism evidence="4 5">
    <name type="scientific">Deinococcus depolymerans</name>
    <dbReference type="NCBI Taxonomy" id="392408"/>
    <lineage>
        <taxon>Bacteria</taxon>
        <taxon>Thermotogati</taxon>
        <taxon>Deinococcota</taxon>
        <taxon>Deinococci</taxon>
        <taxon>Deinococcales</taxon>
        <taxon>Deinococcaceae</taxon>
        <taxon>Deinococcus</taxon>
    </lineage>
</organism>
<accession>A0ABP3LGM8</accession>
<dbReference type="Pfam" id="PF00106">
    <property type="entry name" value="adh_short"/>
    <property type="match status" value="1"/>
</dbReference>
<evidence type="ECO:0000256" key="1">
    <source>
        <dbReference type="ARBA" id="ARBA00006484"/>
    </source>
</evidence>
<keyword evidence="5" id="KW-1185">Reference proteome</keyword>
<dbReference type="InterPro" id="IPR002347">
    <property type="entry name" value="SDR_fam"/>
</dbReference>
<evidence type="ECO:0000256" key="2">
    <source>
        <dbReference type="ARBA" id="ARBA00023002"/>
    </source>
</evidence>
<evidence type="ECO:0000256" key="3">
    <source>
        <dbReference type="RuleBase" id="RU000363"/>
    </source>
</evidence>
<dbReference type="InterPro" id="IPR036291">
    <property type="entry name" value="NAD(P)-bd_dom_sf"/>
</dbReference>
<comment type="caution">
    <text evidence="4">The sequence shown here is derived from an EMBL/GenBank/DDBJ whole genome shotgun (WGS) entry which is preliminary data.</text>
</comment>
<sequence>MLDRMTHPDASRPLNVRTSTALITGASSGIGESLARRLAAHGADLILVARNEARLSALAAELRGRCHVQVHVLPADLNRPGAAADLHAAVQARGLNVDILVNNAGLGSYGEFRTQPPAEIDRMIAVNVSALTALTRAFLPDMLARGRGRVLNVASTAAFQPGPMMAVYYATKAYVLSFSEAVAEEVTGSGVSVTALCPGPVQTGFQAVSQLHESDLLSGPARLTILSADEVARLGVQGMLRGQRVVVAGRLNRVQTLLPRLLPRAVMTRLIARVQARRH</sequence>
<protein>
    <submittedName>
        <fullName evidence="4">SDR family oxidoreductase</fullName>
    </submittedName>
</protein>
<dbReference type="EMBL" id="BAAADB010000003">
    <property type="protein sequence ID" value="GAA0498330.1"/>
    <property type="molecule type" value="Genomic_DNA"/>
</dbReference>
<dbReference type="Proteomes" id="UP001500191">
    <property type="component" value="Unassembled WGS sequence"/>
</dbReference>
<dbReference type="PRINTS" id="PR00080">
    <property type="entry name" value="SDRFAMILY"/>
</dbReference>
<gene>
    <name evidence="4" type="ORF">GCM10008937_01780</name>
</gene>
<proteinExistence type="inferred from homology"/>
<dbReference type="PANTHER" id="PTHR44196:SF2">
    <property type="entry name" value="SHORT-CHAIN DEHYDROGENASE-RELATED"/>
    <property type="match status" value="1"/>
</dbReference>
<dbReference type="Gene3D" id="3.40.50.720">
    <property type="entry name" value="NAD(P)-binding Rossmann-like Domain"/>
    <property type="match status" value="1"/>
</dbReference>
<dbReference type="CDD" id="cd05233">
    <property type="entry name" value="SDR_c"/>
    <property type="match status" value="1"/>
</dbReference>
<keyword evidence="2" id="KW-0560">Oxidoreductase</keyword>
<evidence type="ECO:0000313" key="5">
    <source>
        <dbReference type="Proteomes" id="UP001500191"/>
    </source>
</evidence>